<evidence type="ECO:0000313" key="3">
    <source>
        <dbReference type="Proteomes" id="UP000623129"/>
    </source>
</evidence>
<protein>
    <submittedName>
        <fullName evidence="2">Cysteine--tRNA ligase</fullName>
    </submittedName>
</protein>
<dbReference type="GO" id="GO:0006423">
    <property type="term" value="P:cysteinyl-tRNA aminoacylation"/>
    <property type="evidence" value="ECO:0007669"/>
    <property type="project" value="TreeGrafter"/>
</dbReference>
<dbReference type="OrthoDB" id="438179at2759"/>
<organism evidence="2 3">
    <name type="scientific">Carex littledalei</name>
    <dbReference type="NCBI Taxonomy" id="544730"/>
    <lineage>
        <taxon>Eukaryota</taxon>
        <taxon>Viridiplantae</taxon>
        <taxon>Streptophyta</taxon>
        <taxon>Embryophyta</taxon>
        <taxon>Tracheophyta</taxon>
        <taxon>Spermatophyta</taxon>
        <taxon>Magnoliopsida</taxon>
        <taxon>Liliopsida</taxon>
        <taxon>Poales</taxon>
        <taxon>Cyperaceae</taxon>
        <taxon>Cyperoideae</taxon>
        <taxon>Cariceae</taxon>
        <taxon>Carex</taxon>
        <taxon>Carex subgen. Euthyceras</taxon>
    </lineage>
</organism>
<gene>
    <name evidence="2" type="ORF">FCM35_KLT03225</name>
</gene>
<name>A0A833RA77_9POAL</name>
<evidence type="ECO:0000259" key="1">
    <source>
        <dbReference type="Pfam" id="PF23493"/>
    </source>
</evidence>
<dbReference type="PANTHER" id="PTHR10890">
    <property type="entry name" value="CYSTEINYL-TRNA SYNTHETASE"/>
    <property type="match status" value="1"/>
</dbReference>
<dbReference type="EMBL" id="SWLB01000012">
    <property type="protein sequence ID" value="KAF3331819.1"/>
    <property type="molecule type" value="Genomic_DNA"/>
</dbReference>
<dbReference type="AlphaFoldDB" id="A0A833RA77"/>
<sequence>MQTLQDCEVTLSQFREGTYKVLVPDDVRELIKKFHDSFVESMSDDLHTTAVLDVLMEPLKTINGTLKKFKGKKQQQALIVSLLALEKEVKEVLTQLKDIALKRAGLTEEELSKKIEERTLARKNKQYEASDSIRKELTAIGIALMDEPGGTIWRPCEPSDE</sequence>
<dbReference type="InterPro" id="IPR056411">
    <property type="entry name" value="CysS_C"/>
</dbReference>
<dbReference type="GO" id="GO:0005524">
    <property type="term" value="F:ATP binding"/>
    <property type="evidence" value="ECO:0007669"/>
    <property type="project" value="InterPro"/>
</dbReference>
<keyword evidence="3" id="KW-1185">Reference proteome</keyword>
<dbReference type="GO" id="GO:0004817">
    <property type="term" value="F:cysteine-tRNA ligase activity"/>
    <property type="evidence" value="ECO:0007669"/>
    <property type="project" value="TreeGrafter"/>
</dbReference>
<dbReference type="Proteomes" id="UP000623129">
    <property type="component" value="Unassembled WGS sequence"/>
</dbReference>
<dbReference type="Gene3D" id="1.20.120.1910">
    <property type="entry name" value="Cysteine-tRNA ligase, C-terminal anti-codon recognition domain"/>
    <property type="match status" value="1"/>
</dbReference>
<dbReference type="PANTHER" id="PTHR10890:SF26">
    <property type="entry name" value="CYSTEINE--TRNA LIGASE 1, CYTOPLASMIC-RELATED"/>
    <property type="match status" value="1"/>
</dbReference>
<dbReference type="InterPro" id="IPR009080">
    <property type="entry name" value="tRNAsynth_Ia_anticodon-bd"/>
</dbReference>
<accession>A0A833RA77</accession>
<feature type="domain" description="Cysteinyl-tRNA ligase anticodon binding" evidence="1">
    <location>
        <begin position="116"/>
        <end position="154"/>
    </location>
</feature>
<comment type="caution">
    <text evidence="2">The sequence shown here is derived from an EMBL/GenBank/DDBJ whole genome shotgun (WGS) entry which is preliminary data.</text>
</comment>
<dbReference type="GO" id="GO:0005737">
    <property type="term" value="C:cytoplasm"/>
    <property type="evidence" value="ECO:0007669"/>
    <property type="project" value="TreeGrafter"/>
</dbReference>
<reference evidence="2" key="1">
    <citation type="submission" date="2020-01" db="EMBL/GenBank/DDBJ databases">
        <title>Genome sequence of Kobresia littledalei, the first chromosome-level genome in the family Cyperaceae.</title>
        <authorList>
            <person name="Qu G."/>
        </authorList>
    </citation>
    <scope>NUCLEOTIDE SEQUENCE</scope>
    <source>
        <strain evidence="2">C.B.Clarke</strain>
        <tissue evidence="2">Leaf</tissue>
    </source>
</reference>
<evidence type="ECO:0000313" key="2">
    <source>
        <dbReference type="EMBL" id="KAF3331819.1"/>
    </source>
</evidence>
<dbReference type="InterPro" id="IPR024909">
    <property type="entry name" value="Cys-tRNA/MSH_ligase"/>
</dbReference>
<proteinExistence type="predicted"/>
<keyword evidence="2" id="KW-0436">Ligase</keyword>
<dbReference type="Pfam" id="PF23493">
    <property type="entry name" value="CysS_C"/>
    <property type="match status" value="1"/>
</dbReference>
<dbReference type="SUPFAM" id="SSF47323">
    <property type="entry name" value="Anticodon-binding domain of a subclass of class I aminoacyl-tRNA synthetases"/>
    <property type="match status" value="1"/>
</dbReference>